<feature type="domain" description="H15" evidence="2">
    <location>
        <begin position="293"/>
        <end position="374"/>
    </location>
</feature>
<dbReference type="GO" id="GO:0000786">
    <property type="term" value="C:nucleosome"/>
    <property type="evidence" value="ECO:0007669"/>
    <property type="project" value="InterPro"/>
</dbReference>
<dbReference type="CDD" id="cd15547">
    <property type="entry name" value="PHD_SHPRH"/>
    <property type="match status" value="1"/>
</dbReference>
<reference evidence="3 4" key="1">
    <citation type="submission" date="2019-01" db="EMBL/GenBank/DDBJ databases">
        <title>Draft Genome and Complete Hox-Cluster Characterization of the Sterlet Sturgeon (Acipenser ruthenus).</title>
        <authorList>
            <person name="Wei Q."/>
        </authorList>
    </citation>
    <scope>NUCLEOTIDE SEQUENCE [LARGE SCALE GENOMIC DNA]</scope>
    <source>
        <strain evidence="3">WHYD16114868_AA</strain>
        <tissue evidence="3">Blood</tissue>
    </source>
</reference>
<dbReference type="InterPro" id="IPR011011">
    <property type="entry name" value="Znf_FYVE_PHD"/>
</dbReference>
<feature type="region of interest" description="Disordered" evidence="1">
    <location>
        <begin position="350"/>
        <end position="397"/>
    </location>
</feature>
<dbReference type="InterPro" id="IPR036390">
    <property type="entry name" value="WH_DNA-bd_sf"/>
</dbReference>
<dbReference type="GO" id="GO:0003677">
    <property type="term" value="F:DNA binding"/>
    <property type="evidence" value="ECO:0007669"/>
    <property type="project" value="InterPro"/>
</dbReference>
<dbReference type="Pfam" id="PF00176">
    <property type="entry name" value="SNF2-rel_dom"/>
    <property type="match status" value="1"/>
</dbReference>
<dbReference type="SUPFAM" id="SSF46785">
    <property type="entry name" value="Winged helix' DNA-binding domain"/>
    <property type="match status" value="1"/>
</dbReference>
<dbReference type="SUPFAM" id="SSF52540">
    <property type="entry name" value="P-loop containing nucleoside triphosphate hydrolases"/>
    <property type="match status" value="1"/>
</dbReference>
<dbReference type="Pfam" id="PF00538">
    <property type="entry name" value="Linker_histone"/>
    <property type="match status" value="1"/>
</dbReference>
<dbReference type="Gene3D" id="3.30.40.10">
    <property type="entry name" value="Zinc/RING finger domain, C3HC4 (zinc finger)"/>
    <property type="match status" value="1"/>
</dbReference>
<dbReference type="GO" id="GO:0006974">
    <property type="term" value="P:DNA damage response"/>
    <property type="evidence" value="ECO:0007669"/>
    <property type="project" value="TreeGrafter"/>
</dbReference>
<dbReference type="InterPro" id="IPR036388">
    <property type="entry name" value="WH-like_DNA-bd_sf"/>
</dbReference>
<dbReference type="InterPro" id="IPR048695">
    <property type="entry name" value="SHPRH_helical_2nd"/>
</dbReference>
<dbReference type="GO" id="GO:0000209">
    <property type="term" value="P:protein polyubiquitination"/>
    <property type="evidence" value="ECO:0007669"/>
    <property type="project" value="TreeGrafter"/>
</dbReference>
<dbReference type="PANTHER" id="PTHR45865">
    <property type="entry name" value="E3 UBIQUITIN-PROTEIN LIGASE SHPRH FAMILY MEMBER"/>
    <property type="match status" value="1"/>
</dbReference>
<dbReference type="GO" id="GO:0005524">
    <property type="term" value="F:ATP binding"/>
    <property type="evidence" value="ECO:0007669"/>
    <property type="project" value="InterPro"/>
</dbReference>
<dbReference type="Pfam" id="PF21325">
    <property type="entry name" value="SHPRH_helical-1st"/>
    <property type="match status" value="1"/>
</dbReference>
<feature type="compositionally biased region" description="Basic and acidic residues" evidence="1">
    <location>
        <begin position="374"/>
        <end position="390"/>
    </location>
</feature>
<gene>
    <name evidence="3" type="ORF">EOD39_4486</name>
</gene>
<evidence type="ECO:0000256" key="1">
    <source>
        <dbReference type="SAM" id="MobiDB-lite"/>
    </source>
</evidence>
<dbReference type="SMART" id="SM00526">
    <property type="entry name" value="H15"/>
    <property type="match status" value="1"/>
</dbReference>
<dbReference type="GO" id="GO:0006334">
    <property type="term" value="P:nucleosome assembly"/>
    <property type="evidence" value="ECO:0007669"/>
    <property type="project" value="InterPro"/>
</dbReference>
<feature type="compositionally biased region" description="Basic residues" evidence="1">
    <location>
        <begin position="364"/>
        <end position="373"/>
    </location>
</feature>
<dbReference type="SUPFAM" id="SSF57903">
    <property type="entry name" value="FYVE/PHD zinc finger"/>
    <property type="match status" value="1"/>
</dbReference>
<name>A0A444UI09_ACIRT</name>
<keyword evidence="4" id="KW-1185">Reference proteome</keyword>
<dbReference type="GO" id="GO:0005634">
    <property type="term" value="C:nucleus"/>
    <property type="evidence" value="ECO:0007669"/>
    <property type="project" value="TreeGrafter"/>
</dbReference>
<evidence type="ECO:0000313" key="3">
    <source>
        <dbReference type="EMBL" id="RXM34826.1"/>
    </source>
</evidence>
<dbReference type="InterPro" id="IPR013083">
    <property type="entry name" value="Znf_RING/FYVE/PHD"/>
</dbReference>
<organism evidence="3 4">
    <name type="scientific">Acipenser ruthenus</name>
    <name type="common">Sterlet sturgeon</name>
    <dbReference type="NCBI Taxonomy" id="7906"/>
    <lineage>
        <taxon>Eukaryota</taxon>
        <taxon>Metazoa</taxon>
        <taxon>Chordata</taxon>
        <taxon>Craniata</taxon>
        <taxon>Vertebrata</taxon>
        <taxon>Euteleostomi</taxon>
        <taxon>Actinopterygii</taxon>
        <taxon>Chondrostei</taxon>
        <taxon>Acipenseriformes</taxon>
        <taxon>Acipenseridae</taxon>
        <taxon>Acipenser</taxon>
    </lineage>
</organism>
<comment type="caution">
    <text evidence="3">The sequence shown here is derived from an EMBL/GenBank/DDBJ whole genome shotgun (WGS) entry which is preliminary data.</text>
</comment>
<dbReference type="InterPro" id="IPR000330">
    <property type="entry name" value="SNF2_N"/>
</dbReference>
<dbReference type="InterPro" id="IPR027417">
    <property type="entry name" value="P-loop_NTPase"/>
</dbReference>
<evidence type="ECO:0000313" key="4">
    <source>
        <dbReference type="Proteomes" id="UP000289886"/>
    </source>
</evidence>
<accession>A0A444UI09</accession>
<dbReference type="Pfam" id="PF21324">
    <property type="entry name" value="SHPRH_helical-2nd"/>
    <property type="match status" value="1"/>
</dbReference>
<dbReference type="Proteomes" id="UP000289886">
    <property type="component" value="Unassembled WGS sequence"/>
</dbReference>
<proteinExistence type="predicted"/>
<dbReference type="InterPro" id="IPR005818">
    <property type="entry name" value="Histone_H1/H5_H15"/>
</dbReference>
<sequence length="982" mass="112788">MSSRRKRAPPVKVDEETKKKLCWNMHEDLKNDNITSEAGNVPVPNSLAAPLIIEDDITLVEGCSIAVKDRVSSPRNFSGLTEPGEETFCIPSAISIPIILKVLPPCEPGPIWKALIGEYSLCPKEGEEVIIEEPDFSSRDVYSVECSLDSTVLEDLMWHQKRRVVQLYQIHNENSDFLKVGIFLLKSGLGRPEFLSDGSGRIRKSNQLIQNLLKLFYDFIIPDLQEDEKEESDTDLERQNIEELYDYVRRAHQNEAHSLKQDIQHPALIRVLRPYQCGAVNWMLKRENYKSSRTHALRVMLLTAIKEMRVGKGASVNTISMYIRATYRSDLQRNQRPIKKTLEKLITEEVVEQKSNPPDSKHDCRLRRTARKHTSGEKDVLTDAENKDEPLQGDPESIKPVLEEHSYCGQSKDRGSKDITLREGVCEPLDETVVKTNYNQLKDADDTQSHSVLDMTDNKCEPKVKQDESYPDIQESVSHCSTSAPCPASTTAVLPFNTSAYRFECICGELGLVDYKARMQCLNCFLWQHAECVNYKQEDVYQGVKKHGFIQPHSLAEQDVVITTYDVLRTELNYVDIPHSNSEDAAEIALRLSAINRWCVSGTPVQRGLEDLYGLVLFLGVDPYWVKHWWEQLLYHPYRRGNPHLLYSLIARLMWRSTKKDVLDQIQIPPQTEEVHWLHFSPVKGHLYHRQHEVCSKDTLVKLRKISDWNLKLGSLDRRTVNSILYPLLRLRQASCHPQAVWGEFLSIQKRRNAEWSVRRHIACLYELSMAWLGSISSERLHATHNLMELLEAHRPGIPPTLRDDRLKVEAEQLIQHYMAKSNSEVAEAQQALQPVLKNIKELKRKIHSGSPWWLEVIQRAIQCTIDEDLVLRIQNELTSNYKQQTSKLSMADKFCDCRGLHYLLSTQMEDLMKSQKTVKAAVKKLEGPPSGKVIEEATVCHLRPVSHPLNKADEHFTDYESKLFAHTVKGQMVIFEEMIED</sequence>
<dbReference type="AlphaFoldDB" id="A0A444UI09"/>
<dbReference type="EMBL" id="SCEB01214532">
    <property type="protein sequence ID" value="RXM34826.1"/>
    <property type="molecule type" value="Genomic_DNA"/>
</dbReference>
<dbReference type="InterPro" id="IPR048686">
    <property type="entry name" value="SHPRH_helical_1st"/>
</dbReference>
<dbReference type="GO" id="GO:0061630">
    <property type="term" value="F:ubiquitin protein ligase activity"/>
    <property type="evidence" value="ECO:0007669"/>
    <property type="project" value="TreeGrafter"/>
</dbReference>
<dbReference type="Gene3D" id="1.10.10.10">
    <property type="entry name" value="Winged helix-like DNA-binding domain superfamily/Winged helix DNA-binding domain"/>
    <property type="match status" value="1"/>
</dbReference>
<dbReference type="InterPro" id="IPR052583">
    <property type="entry name" value="ATP-helicase/E3_Ub-Ligase"/>
</dbReference>
<dbReference type="PANTHER" id="PTHR45865:SF1">
    <property type="entry name" value="E3 UBIQUITIN-PROTEIN LIGASE SHPRH"/>
    <property type="match status" value="1"/>
</dbReference>
<protein>
    <submittedName>
        <fullName evidence="3">E3 ubiquitin-protein ligase SHPRH</fullName>
    </submittedName>
</protein>
<evidence type="ECO:0000259" key="2">
    <source>
        <dbReference type="PROSITE" id="PS51504"/>
    </source>
</evidence>
<dbReference type="PROSITE" id="PS51504">
    <property type="entry name" value="H15"/>
    <property type="match status" value="1"/>
</dbReference>